<evidence type="ECO:0000259" key="12">
    <source>
        <dbReference type="PROSITE" id="PS50206"/>
    </source>
</evidence>
<comment type="catalytic activity">
    <reaction evidence="8 10">
        <text>O-phospho-L-tyrosyl-[protein] + H2O = L-tyrosyl-[protein] + phosphate</text>
        <dbReference type="Rhea" id="RHEA:10684"/>
        <dbReference type="Rhea" id="RHEA-COMP:10136"/>
        <dbReference type="Rhea" id="RHEA-COMP:20101"/>
        <dbReference type="ChEBI" id="CHEBI:15377"/>
        <dbReference type="ChEBI" id="CHEBI:43474"/>
        <dbReference type="ChEBI" id="CHEBI:46858"/>
        <dbReference type="ChEBI" id="CHEBI:61978"/>
        <dbReference type="EC" id="3.1.3.48"/>
    </reaction>
</comment>
<dbReference type="Gene3D" id="3.40.250.10">
    <property type="entry name" value="Rhodanese-like domain"/>
    <property type="match status" value="1"/>
</dbReference>
<keyword evidence="5 10" id="KW-0378">Hydrolase</keyword>
<sequence>MKDRGDGMISDNIAGLNHYRNRKKEFMDSRNTTTKRDRPLSSYFDSPSNTKPIEATDYFSLKDDGINQLQINDEHENETEDNHEFTSPLVNRKPFRNLSNFVNNLEFTSMRKKFSSSKKSLTRSMTLVAKYSNIGLEKNISREDEAEKKFQNELVDDPNNDLNIICGSPTQLISRNKSIRRIHSMCQTSKEKETYNMEDNSHLSKTSINTFKVDNDLLPRINEDELFRILNGDYKGEFDEYIIIDCRFNYEYDGGHIRNAINITSQQGLEEKLINNVDNSTSKRQLYIFHCEFSIFRSPTMASHLRKCDRILNSNNYPKLTYPDIVVLEGGYKGFYDKYKSYCYPQAYVEMKDVNYQKTCELEMGKVRQAKKLPRAKSYNHFLGNGSLSNTHNRSNSFTTITSHAENLKILKRQRSTSKFNLSNNDSDNETFIYGTHNIPDNRLTRASTFTYTPSIFNSSPANSPNILSSLGMDNEFQPPPPLFKLSGHHKSFSNSSNFSTSSISINSSSSSICSDLAFSSTDSLTDSYSSPVGEMPEFFEPKGHNLTSYLKMNANNSSYNHLNGNKPSLINSVSRKPSGPIPQLPTQQRNTMSSSSSNASTASNKTIVYQNSKNLPNSSFKFPLSSNSKNKASRNLSRINTNTKHSSNSSLSNINVVPTATSSPIMNSPLSIVTPISTIDSSKSNLSIIDPINDTPVDFSVPSSAKIPFHPRRRSGSILSSGGGIHKFLDLDIDEVEEEEEDIIEDNDRTLTDIKLKNKISDFIQKSPFN</sequence>
<dbReference type="InterPro" id="IPR036873">
    <property type="entry name" value="Rhodanese-like_dom_sf"/>
</dbReference>
<dbReference type="OrthoDB" id="26523at2759"/>
<comment type="caution">
    <text evidence="13">The sequence shown here is derived from an EMBL/GenBank/DDBJ whole genome shotgun (WGS) entry which is preliminary data.</text>
</comment>
<keyword evidence="7 10" id="KW-0131">Cell cycle</keyword>
<evidence type="ECO:0000313" key="14">
    <source>
        <dbReference type="Proteomes" id="UP000054251"/>
    </source>
</evidence>
<dbReference type="EMBL" id="LMYN01000044">
    <property type="protein sequence ID" value="KSA01760.1"/>
    <property type="molecule type" value="Genomic_DNA"/>
</dbReference>
<name>A0A0V1PZX3_9ASCO</name>
<evidence type="ECO:0000256" key="7">
    <source>
        <dbReference type="ARBA" id="ARBA00023306"/>
    </source>
</evidence>
<accession>A0A0V1PZX3</accession>
<organism evidence="13 14">
    <name type="scientific">Debaryomyces fabryi</name>
    <dbReference type="NCBI Taxonomy" id="58627"/>
    <lineage>
        <taxon>Eukaryota</taxon>
        <taxon>Fungi</taxon>
        <taxon>Dikarya</taxon>
        <taxon>Ascomycota</taxon>
        <taxon>Saccharomycotina</taxon>
        <taxon>Pichiomycetes</taxon>
        <taxon>Debaryomycetaceae</taxon>
        <taxon>Debaryomyces</taxon>
    </lineage>
</organism>
<evidence type="ECO:0000256" key="8">
    <source>
        <dbReference type="ARBA" id="ARBA00051722"/>
    </source>
</evidence>
<feature type="compositionally biased region" description="Basic and acidic residues" evidence="11">
    <location>
        <begin position="24"/>
        <end position="39"/>
    </location>
</feature>
<feature type="region of interest" description="Disordered" evidence="11">
    <location>
        <begin position="22"/>
        <end position="51"/>
    </location>
</feature>
<reference evidence="13 14" key="1">
    <citation type="submission" date="2015-11" db="EMBL/GenBank/DDBJ databases">
        <title>The genome of Debaryomyces fabryi.</title>
        <authorList>
            <person name="Tafer H."/>
            <person name="Lopandic K."/>
        </authorList>
    </citation>
    <scope>NUCLEOTIDE SEQUENCE [LARGE SCALE GENOMIC DNA]</scope>
    <source>
        <strain evidence="13 14">CBS 789</strain>
    </source>
</reference>
<evidence type="ECO:0000256" key="11">
    <source>
        <dbReference type="SAM" id="MobiDB-lite"/>
    </source>
</evidence>
<dbReference type="GO" id="GO:0000086">
    <property type="term" value="P:G2/M transition of mitotic cell cycle"/>
    <property type="evidence" value="ECO:0007669"/>
    <property type="project" value="TreeGrafter"/>
</dbReference>
<dbReference type="PROSITE" id="PS50206">
    <property type="entry name" value="RHODANESE_3"/>
    <property type="match status" value="1"/>
</dbReference>
<dbReference type="PRINTS" id="PR00716">
    <property type="entry name" value="MPIPHPHTASE"/>
</dbReference>
<evidence type="ECO:0000256" key="4">
    <source>
        <dbReference type="ARBA" id="ARBA00022776"/>
    </source>
</evidence>
<dbReference type="InterPro" id="IPR000751">
    <property type="entry name" value="MPI_Phosphatase"/>
</dbReference>
<feature type="region of interest" description="Disordered" evidence="11">
    <location>
        <begin position="559"/>
        <end position="604"/>
    </location>
</feature>
<dbReference type="PANTHER" id="PTHR10828:SF17">
    <property type="entry name" value="PROTEIN-TYROSINE-PHOSPHATASE"/>
    <property type="match status" value="1"/>
</dbReference>
<dbReference type="RefSeq" id="XP_015467862.1">
    <property type="nucleotide sequence ID" value="XM_015611335.1"/>
</dbReference>
<dbReference type="GO" id="GO:0005634">
    <property type="term" value="C:nucleus"/>
    <property type="evidence" value="ECO:0007669"/>
    <property type="project" value="TreeGrafter"/>
</dbReference>
<dbReference type="FunFam" id="3.40.250.10:FF:000021">
    <property type="entry name" value="M-phase inducer phosphatase cdc-25.2"/>
    <property type="match status" value="1"/>
</dbReference>
<evidence type="ECO:0000256" key="5">
    <source>
        <dbReference type="ARBA" id="ARBA00022801"/>
    </source>
</evidence>
<comment type="similarity">
    <text evidence="1 10">Belongs to the MPI phosphatase family.</text>
</comment>
<dbReference type="GO" id="GO:0051301">
    <property type="term" value="P:cell division"/>
    <property type="evidence" value="ECO:0007669"/>
    <property type="project" value="UniProtKB-UniRule"/>
</dbReference>
<feature type="compositionally biased region" description="Polar residues" evidence="11">
    <location>
        <begin position="559"/>
        <end position="576"/>
    </location>
</feature>
<dbReference type="InterPro" id="IPR001763">
    <property type="entry name" value="Rhodanese-like_dom"/>
</dbReference>
<dbReference type="SMART" id="SM00450">
    <property type="entry name" value="RHOD"/>
    <property type="match status" value="1"/>
</dbReference>
<keyword evidence="14" id="KW-1185">Reference proteome</keyword>
<evidence type="ECO:0000256" key="2">
    <source>
        <dbReference type="ARBA" id="ARBA00013064"/>
    </source>
</evidence>
<keyword evidence="3 10" id="KW-0132">Cell division</keyword>
<dbReference type="GeneID" id="26839514"/>
<dbReference type="SUPFAM" id="SSF52821">
    <property type="entry name" value="Rhodanese/Cell cycle control phosphatase"/>
    <property type="match status" value="1"/>
</dbReference>
<comment type="function">
    <text evidence="10">Tyrosine protein phosphatase which functions as a dosage-dependent inducer of mitotic progression.</text>
</comment>
<keyword evidence="4 10" id="KW-0498">Mitosis</keyword>
<dbReference type="PANTHER" id="PTHR10828">
    <property type="entry name" value="M-PHASE INDUCER PHOSPHATASE DUAL SPECIFICITY PHOSPHATASE CDC25"/>
    <property type="match status" value="1"/>
</dbReference>
<evidence type="ECO:0000256" key="6">
    <source>
        <dbReference type="ARBA" id="ARBA00022912"/>
    </source>
</evidence>
<evidence type="ECO:0000313" key="13">
    <source>
        <dbReference type="EMBL" id="KSA01760.1"/>
    </source>
</evidence>
<dbReference type="GO" id="GO:0110032">
    <property type="term" value="P:positive regulation of G2/MI transition of meiotic cell cycle"/>
    <property type="evidence" value="ECO:0007669"/>
    <property type="project" value="TreeGrafter"/>
</dbReference>
<keyword evidence="6 10" id="KW-0904">Protein phosphatase</keyword>
<feature type="domain" description="Rhodanese" evidence="12">
    <location>
        <begin position="237"/>
        <end position="344"/>
    </location>
</feature>
<dbReference type="EC" id="3.1.3.48" evidence="2 10"/>
<evidence type="ECO:0000256" key="3">
    <source>
        <dbReference type="ARBA" id="ARBA00022618"/>
    </source>
</evidence>
<evidence type="ECO:0000256" key="10">
    <source>
        <dbReference type="RuleBase" id="RU368028"/>
    </source>
</evidence>
<protein>
    <recommendedName>
        <fullName evidence="9 10">M-phase inducer phosphatase</fullName>
        <ecNumber evidence="2 10">3.1.3.48</ecNumber>
    </recommendedName>
</protein>
<evidence type="ECO:0000256" key="1">
    <source>
        <dbReference type="ARBA" id="ARBA00011065"/>
    </source>
</evidence>
<dbReference type="GO" id="GO:0010971">
    <property type="term" value="P:positive regulation of G2/M transition of mitotic cell cycle"/>
    <property type="evidence" value="ECO:0007669"/>
    <property type="project" value="TreeGrafter"/>
</dbReference>
<dbReference type="CDD" id="cd01530">
    <property type="entry name" value="Cdc25"/>
    <property type="match status" value="1"/>
</dbReference>
<dbReference type="Proteomes" id="UP000054251">
    <property type="component" value="Unassembled WGS sequence"/>
</dbReference>
<dbReference type="GO" id="GO:0005737">
    <property type="term" value="C:cytoplasm"/>
    <property type="evidence" value="ECO:0007669"/>
    <property type="project" value="TreeGrafter"/>
</dbReference>
<feature type="compositionally biased region" description="Low complexity" evidence="11">
    <location>
        <begin position="591"/>
        <end position="604"/>
    </location>
</feature>
<dbReference type="GO" id="GO:0004725">
    <property type="term" value="F:protein tyrosine phosphatase activity"/>
    <property type="evidence" value="ECO:0007669"/>
    <property type="project" value="UniProtKB-UniRule"/>
</dbReference>
<dbReference type="Pfam" id="PF00581">
    <property type="entry name" value="Rhodanese"/>
    <property type="match status" value="1"/>
</dbReference>
<proteinExistence type="inferred from homology"/>
<dbReference type="AlphaFoldDB" id="A0A0V1PZX3"/>
<gene>
    <name evidence="13" type="ORF">AC631_02505</name>
</gene>
<evidence type="ECO:0000256" key="9">
    <source>
        <dbReference type="ARBA" id="ARBA00067190"/>
    </source>
</evidence>